<dbReference type="PROSITE" id="PS01081">
    <property type="entry name" value="HTH_TETR_1"/>
    <property type="match status" value="1"/>
</dbReference>
<protein>
    <submittedName>
        <fullName evidence="6">TetR/AcrR family transcriptional regulator</fullName>
    </submittedName>
</protein>
<dbReference type="EMBL" id="JAWMAJ010000077">
    <property type="protein sequence ID" value="MDV7218875.1"/>
    <property type="molecule type" value="Genomic_DNA"/>
</dbReference>
<evidence type="ECO:0000313" key="6">
    <source>
        <dbReference type="EMBL" id="MDV7218875.1"/>
    </source>
</evidence>
<keyword evidence="7" id="KW-1185">Reference proteome</keyword>
<keyword evidence="1" id="KW-0805">Transcription regulation</keyword>
<reference evidence="6 7" key="1">
    <citation type="submission" date="2023-10" db="EMBL/GenBank/DDBJ databases">
        <title>Characterization of rhizosphere-enriched actinobacteria from wheat plants lab-grown on chernevaya soil.</title>
        <authorList>
            <person name="Tikhonova E.N."/>
            <person name="Konopkin A."/>
            <person name="Kravchenko I.K."/>
        </authorList>
    </citation>
    <scope>NUCLEOTIDE SEQUENCE [LARGE SCALE GENOMIC DNA]</scope>
    <source>
        <strain evidence="6 7">RR29</strain>
    </source>
</reference>
<dbReference type="InterPro" id="IPR025722">
    <property type="entry name" value="TetR"/>
</dbReference>
<dbReference type="InterPro" id="IPR050109">
    <property type="entry name" value="HTH-type_TetR-like_transc_reg"/>
</dbReference>
<gene>
    <name evidence="6" type="ORF">R5A26_23270</name>
</gene>
<evidence type="ECO:0000256" key="4">
    <source>
        <dbReference type="PROSITE-ProRule" id="PRU00335"/>
    </source>
</evidence>
<name>A0ABU4FE52_9ACTN</name>
<dbReference type="InterPro" id="IPR009057">
    <property type="entry name" value="Homeodomain-like_sf"/>
</dbReference>
<feature type="DNA-binding region" description="H-T-H motif" evidence="4">
    <location>
        <begin position="35"/>
        <end position="54"/>
    </location>
</feature>
<feature type="domain" description="HTH tetR-type" evidence="5">
    <location>
        <begin position="12"/>
        <end position="72"/>
    </location>
</feature>
<organism evidence="6 7">
    <name type="scientific">Streptomyces prunicolor</name>
    <dbReference type="NCBI Taxonomy" id="67348"/>
    <lineage>
        <taxon>Bacteria</taxon>
        <taxon>Bacillati</taxon>
        <taxon>Actinomycetota</taxon>
        <taxon>Actinomycetes</taxon>
        <taxon>Kitasatosporales</taxon>
        <taxon>Streptomycetaceae</taxon>
        <taxon>Streptomyces</taxon>
    </lineage>
</organism>
<keyword evidence="3" id="KW-0804">Transcription</keyword>
<dbReference type="Proteomes" id="UP001187346">
    <property type="component" value="Unassembled WGS sequence"/>
</dbReference>
<proteinExistence type="predicted"/>
<accession>A0ABU4FE52</accession>
<comment type="caution">
    <text evidence="6">The sequence shown here is derived from an EMBL/GenBank/DDBJ whole genome shotgun (WGS) entry which is preliminary data.</text>
</comment>
<evidence type="ECO:0000313" key="7">
    <source>
        <dbReference type="Proteomes" id="UP001187346"/>
    </source>
</evidence>
<dbReference type="PANTHER" id="PTHR30055">
    <property type="entry name" value="HTH-TYPE TRANSCRIPTIONAL REGULATOR RUTR"/>
    <property type="match status" value="1"/>
</dbReference>
<dbReference type="SUPFAM" id="SSF46689">
    <property type="entry name" value="Homeodomain-like"/>
    <property type="match status" value="1"/>
</dbReference>
<dbReference type="Pfam" id="PF13972">
    <property type="entry name" value="TetR"/>
    <property type="match status" value="1"/>
</dbReference>
<evidence type="ECO:0000256" key="2">
    <source>
        <dbReference type="ARBA" id="ARBA00023125"/>
    </source>
</evidence>
<dbReference type="PROSITE" id="PS50977">
    <property type="entry name" value="HTH_TETR_2"/>
    <property type="match status" value="1"/>
</dbReference>
<evidence type="ECO:0000259" key="5">
    <source>
        <dbReference type="PROSITE" id="PS50977"/>
    </source>
</evidence>
<dbReference type="Pfam" id="PF00440">
    <property type="entry name" value="TetR_N"/>
    <property type="match status" value="1"/>
</dbReference>
<dbReference type="PANTHER" id="PTHR30055:SF234">
    <property type="entry name" value="HTH-TYPE TRANSCRIPTIONAL REGULATOR BETI"/>
    <property type="match status" value="1"/>
</dbReference>
<dbReference type="InterPro" id="IPR001647">
    <property type="entry name" value="HTH_TetR"/>
</dbReference>
<dbReference type="Gene3D" id="1.10.357.10">
    <property type="entry name" value="Tetracycline Repressor, domain 2"/>
    <property type="match status" value="1"/>
</dbReference>
<evidence type="ECO:0000256" key="3">
    <source>
        <dbReference type="ARBA" id="ARBA00023163"/>
    </source>
</evidence>
<keyword evidence="2 4" id="KW-0238">DNA-binding</keyword>
<dbReference type="PRINTS" id="PR00455">
    <property type="entry name" value="HTHTETR"/>
</dbReference>
<dbReference type="InterPro" id="IPR023772">
    <property type="entry name" value="DNA-bd_HTH_TetR-type_CS"/>
</dbReference>
<evidence type="ECO:0000256" key="1">
    <source>
        <dbReference type="ARBA" id="ARBA00023015"/>
    </source>
</evidence>
<dbReference type="RefSeq" id="WP_158697868.1">
    <property type="nucleotide sequence ID" value="NZ_JAPEMW010000001.1"/>
</dbReference>
<sequence length="220" mass="25044">MSELNRAPAKRVTNRDHIVVAALRLFNERGYAAVTTNHIAEEIGISPGNLYYHFANKEAIAETIFEAMSDRIRAVSALPTDATDPALFAAYYTSAMETHWLYRFIFGDTEHLIRQSPEIARGYRSVMRWVTGRLVELFERLAHEDHLVGEPTHATLEMVAQNTTILITSWWRYLNTMEDPSQARAVRVRQGARHAFALVEPFVEPQYAADVQRVIAQATQ</sequence>